<feature type="domain" description="Rap-GAP" evidence="3">
    <location>
        <begin position="194"/>
        <end position="410"/>
    </location>
</feature>
<dbReference type="PROSITE" id="PS50085">
    <property type="entry name" value="RAPGAP"/>
    <property type="match status" value="1"/>
</dbReference>
<dbReference type="Pfam" id="PF21022">
    <property type="entry name" value="Rap-GAP_dimer"/>
    <property type="match status" value="1"/>
</dbReference>
<evidence type="ECO:0000313" key="4">
    <source>
        <dbReference type="EMBL" id="QQP54117.1"/>
    </source>
</evidence>
<dbReference type="PROSITE" id="PS50877">
    <property type="entry name" value="GOLOCO"/>
    <property type="match status" value="1"/>
</dbReference>
<gene>
    <name evidence="4" type="ORF">FKW44_006835</name>
</gene>
<dbReference type="InterPro" id="IPR050989">
    <property type="entry name" value="Rap1_Ran_GAP"/>
</dbReference>
<reference evidence="5" key="1">
    <citation type="submission" date="2021-01" db="EMBL/GenBank/DDBJ databases">
        <title>Caligus Genome Assembly.</title>
        <authorList>
            <person name="Gallardo-Escarate C."/>
        </authorList>
    </citation>
    <scope>NUCLEOTIDE SEQUENCE [LARGE SCALE GENOMIC DNA]</scope>
</reference>
<dbReference type="InterPro" id="IPR000331">
    <property type="entry name" value="Rap/Ran_GAP_dom"/>
</dbReference>
<accession>A0A7T8KDX1</accession>
<dbReference type="AlphaFoldDB" id="A0A7T8KDX1"/>
<feature type="region of interest" description="Disordered" evidence="2">
    <location>
        <begin position="424"/>
        <end position="512"/>
    </location>
</feature>
<dbReference type="InterPro" id="IPR011990">
    <property type="entry name" value="TPR-like_helical_dom_sf"/>
</dbReference>
<feature type="compositionally biased region" description="Low complexity" evidence="2">
    <location>
        <begin position="469"/>
        <end position="484"/>
    </location>
</feature>
<sequence>MEKQRSYSHSNLSQSSDLFELLSRLQSSRLDDQRCNMPPRIVGAPLLHNVCQEALQAVLRGPKPYPLIIIPNSGGYWIEPSAPGSNHMPPAPSSAADLFENSARTYRAHFMGYEHYNFCAEFEPLVMSLKMYGGDENHIRVIVRTSSGTLHKLISYGDLLSGVSPLKILNFVLPEHSVSNTLLPVLCPSASELVLKYDEHLLVNHNKFGIIYQKVGQTTEEALFGNKTHCPAMENFLNLLGKKVVLSEHKGYRGGLDTQYGQTGKFSYFETFQGREIMFHVSTLLPYTENDPQQLQRKRHIGNDIVAIIFQEGETPFSPDMITSHFLHAYIVVRPVLDSSNKLWYKITTSAKIDVPYFGPRIPSKLFEGKGSEMKEFLLTKLINAEAACFRADKFSALEHRTRHSLLSSLHSELLHKTELFIDQQQQQEHHQPGTERESSPRPKLLSTCSSVVNNNSNGHPEAPQADYSSSSSSRLSKITTLSSASSDNGAQERMHPFDSGHGSGYGSSPDLVRAYSDLEDSEDSEELGSLEEEEDVILMNLSQTRISVKSPGSREFSPSQRMSNNSSCIKKKPKSSPKAPTKELLSSSSGHVTMIAVEGDVVSPTTSQVDKLKEEISKLRSDKLEILRRNVEYRHELRRLADRERSLSSDLQLAGQEIQRLRKNMTHTIHHG</sequence>
<keyword evidence="1" id="KW-0343">GTPase activation</keyword>
<dbReference type="Pfam" id="PF02188">
    <property type="entry name" value="GoLoco"/>
    <property type="match status" value="1"/>
</dbReference>
<dbReference type="InterPro" id="IPR035974">
    <property type="entry name" value="Rap/Ran-GAP_sf"/>
</dbReference>
<dbReference type="FunFam" id="3.40.50.11210:FF:000001">
    <property type="entry name" value="Ral GTPase-activating protein subunit alpha-1 isoform 1"/>
    <property type="match status" value="1"/>
</dbReference>
<dbReference type="Pfam" id="PF02145">
    <property type="entry name" value="Rap_GAP"/>
    <property type="match status" value="1"/>
</dbReference>
<dbReference type="GO" id="GO:0005096">
    <property type="term" value="F:GTPase activator activity"/>
    <property type="evidence" value="ECO:0007669"/>
    <property type="project" value="UniProtKB-KW"/>
</dbReference>
<dbReference type="GO" id="GO:0051056">
    <property type="term" value="P:regulation of small GTPase mediated signal transduction"/>
    <property type="evidence" value="ECO:0007669"/>
    <property type="project" value="InterPro"/>
</dbReference>
<dbReference type="SMART" id="SM00390">
    <property type="entry name" value="GoLoco"/>
    <property type="match status" value="1"/>
</dbReference>
<evidence type="ECO:0000259" key="3">
    <source>
        <dbReference type="PROSITE" id="PS50085"/>
    </source>
</evidence>
<dbReference type="Gene3D" id="1.25.40.10">
    <property type="entry name" value="Tetratricopeptide repeat domain"/>
    <property type="match status" value="1"/>
</dbReference>
<feature type="compositionally biased region" description="Basic and acidic residues" evidence="2">
    <location>
        <begin position="428"/>
        <end position="441"/>
    </location>
</feature>
<organism evidence="4 5">
    <name type="scientific">Caligus rogercresseyi</name>
    <name type="common">Sea louse</name>
    <dbReference type="NCBI Taxonomy" id="217165"/>
    <lineage>
        <taxon>Eukaryota</taxon>
        <taxon>Metazoa</taxon>
        <taxon>Ecdysozoa</taxon>
        <taxon>Arthropoda</taxon>
        <taxon>Crustacea</taxon>
        <taxon>Multicrustacea</taxon>
        <taxon>Hexanauplia</taxon>
        <taxon>Copepoda</taxon>
        <taxon>Siphonostomatoida</taxon>
        <taxon>Caligidae</taxon>
        <taxon>Caligus</taxon>
    </lineage>
</organism>
<dbReference type="PANTHER" id="PTHR15711:SF32">
    <property type="entry name" value="RAP GTPASE ACTIVATING PROTEIN 1, ISOFORM H"/>
    <property type="match status" value="1"/>
</dbReference>
<dbReference type="Proteomes" id="UP000595437">
    <property type="component" value="Chromosome 4"/>
</dbReference>
<feature type="region of interest" description="Disordered" evidence="2">
    <location>
        <begin position="548"/>
        <end position="589"/>
    </location>
</feature>
<dbReference type="EMBL" id="CP045893">
    <property type="protein sequence ID" value="QQP54117.1"/>
    <property type="molecule type" value="Genomic_DNA"/>
</dbReference>
<evidence type="ECO:0000313" key="5">
    <source>
        <dbReference type="Proteomes" id="UP000595437"/>
    </source>
</evidence>
<protein>
    <submittedName>
        <fullName evidence="4">Rap1 GTPaseactivating protein 1like</fullName>
    </submittedName>
</protein>
<dbReference type="Gene3D" id="3.40.50.11210">
    <property type="entry name" value="Rap/Ran-GAP"/>
    <property type="match status" value="1"/>
</dbReference>
<evidence type="ECO:0000256" key="1">
    <source>
        <dbReference type="ARBA" id="ARBA00022468"/>
    </source>
</evidence>
<dbReference type="SUPFAM" id="SSF111347">
    <property type="entry name" value="Rap/Ran-GAP"/>
    <property type="match status" value="1"/>
</dbReference>
<keyword evidence="5" id="KW-1185">Reference proteome</keyword>
<dbReference type="Gene3D" id="6.10.140.210">
    <property type="match status" value="1"/>
</dbReference>
<name>A0A7T8KDX1_CALRO</name>
<evidence type="ECO:0000256" key="2">
    <source>
        <dbReference type="SAM" id="MobiDB-lite"/>
    </source>
</evidence>
<dbReference type="OrthoDB" id="2499658at2759"/>
<dbReference type="PANTHER" id="PTHR15711">
    <property type="entry name" value="RAP GTPASE-ACTIVATING PROTEIN"/>
    <property type="match status" value="1"/>
</dbReference>
<dbReference type="GO" id="GO:0005737">
    <property type="term" value="C:cytoplasm"/>
    <property type="evidence" value="ECO:0007669"/>
    <property type="project" value="TreeGrafter"/>
</dbReference>
<dbReference type="InterPro" id="IPR003109">
    <property type="entry name" value="GoLoco_motif"/>
</dbReference>
<proteinExistence type="predicted"/>